<feature type="domain" description="Cytidyltransferase-like" evidence="3">
    <location>
        <begin position="37"/>
        <end position="96"/>
    </location>
</feature>
<keyword evidence="1" id="KW-0808">Transferase</keyword>
<evidence type="ECO:0000256" key="1">
    <source>
        <dbReference type="ARBA" id="ARBA00022679"/>
    </source>
</evidence>
<sequence length="123" mass="13747">MSAKALQDIALLSLLIDKNASSCSTEGESGKKCKVMVSGCYDLLHSGHVAFFNEAAKYGDLYVRIGSDENILLLKKHMPMFPQEERLYIVRNIRSVFDAQICSGKGFLDFEPDLDIVKQNKNN</sequence>
<keyword evidence="4" id="KW-0418">Kinase</keyword>
<dbReference type="OrthoDB" id="40021at2759"/>
<dbReference type="NCBIfam" id="TIGR00125">
    <property type="entry name" value="cyt_tran_rel"/>
    <property type="match status" value="1"/>
</dbReference>
<dbReference type="InterPro" id="IPR004821">
    <property type="entry name" value="Cyt_trans-like"/>
</dbReference>
<dbReference type="Gene3D" id="3.40.50.620">
    <property type="entry name" value="HUPs"/>
    <property type="match status" value="1"/>
</dbReference>
<dbReference type="InterPro" id="IPR014729">
    <property type="entry name" value="Rossmann-like_a/b/a_fold"/>
</dbReference>
<name>X6NTN3_RETFI</name>
<reference evidence="4 5" key="1">
    <citation type="journal article" date="2013" name="Curr. Biol.">
        <title>The Genome of the Foraminiferan Reticulomyxa filosa.</title>
        <authorList>
            <person name="Glockner G."/>
            <person name="Hulsmann N."/>
            <person name="Schleicher M."/>
            <person name="Noegel A.A."/>
            <person name="Eichinger L."/>
            <person name="Gallinger C."/>
            <person name="Pawlowski J."/>
            <person name="Sierra R."/>
            <person name="Euteneuer U."/>
            <person name="Pillet L."/>
            <person name="Moustafa A."/>
            <person name="Platzer M."/>
            <person name="Groth M."/>
            <person name="Szafranski K."/>
            <person name="Schliwa M."/>
        </authorList>
    </citation>
    <scope>NUCLEOTIDE SEQUENCE [LARGE SCALE GENOMIC DNA]</scope>
</reference>
<comment type="caution">
    <text evidence="4">The sequence shown here is derived from an EMBL/GenBank/DDBJ whole genome shotgun (WGS) entry which is preliminary data.</text>
</comment>
<dbReference type="GO" id="GO:0016301">
    <property type="term" value="F:kinase activity"/>
    <property type="evidence" value="ECO:0007669"/>
    <property type="project" value="UniProtKB-KW"/>
</dbReference>
<evidence type="ECO:0000313" key="5">
    <source>
        <dbReference type="Proteomes" id="UP000023152"/>
    </source>
</evidence>
<dbReference type="PANTHER" id="PTHR43793">
    <property type="entry name" value="FAD SYNTHASE"/>
    <property type="match status" value="1"/>
</dbReference>
<dbReference type="SUPFAM" id="SSF52374">
    <property type="entry name" value="Nucleotidylyl transferase"/>
    <property type="match status" value="1"/>
</dbReference>
<protein>
    <submittedName>
        <fullName evidence="4">ADP-heptose synthase/D-glycero-beta-D-manno-heptose 7-phosphate kinase</fullName>
    </submittedName>
</protein>
<proteinExistence type="predicted"/>
<evidence type="ECO:0000256" key="2">
    <source>
        <dbReference type="ARBA" id="ARBA00022695"/>
    </source>
</evidence>
<dbReference type="Pfam" id="PF01467">
    <property type="entry name" value="CTP_transf_like"/>
    <property type="match status" value="1"/>
</dbReference>
<keyword evidence="2" id="KW-0548">Nucleotidyltransferase</keyword>
<gene>
    <name evidence="4" type="ORF">RFI_07786</name>
</gene>
<dbReference type="Proteomes" id="UP000023152">
    <property type="component" value="Unassembled WGS sequence"/>
</dbReference>
<dbReference type="InterPro" id="IPR050385">
    <property type="entry name" value="Archaeal_FAD_synthase"/>
</dbReference>
<dbReference type="PANTHER" id="PTHR43793:SF1">
    <property type="entry name" value="FAD SYNTHASE"/>
    <property type="match status" value="1"/>
</dbReference>
<evidence type="ECO:0000313" key="4">
    <source>
        <dbReference type="EMBL" id="ETO29336.1"/>
    </source>
</evidence>
<organism evidence="4 5">
    <name type="scientific">Reticulomyxa filosa</name>
    <dbReference type="NCBI Taxonomy" id="46433"/>
    <lineage>
        <taxon>Eukaryota</taxon>
        <taxon>Sar</taxon>
        <taxon>Rhizaria</taxon>
        <taxon>Retaria</taxon>
        <taxon>Foraminifera</taxon>
        <taxon>Monothalamids</taxon>
        <taxon>Reticulomyxidae</taxon>
        <taxon>Reticulomyxa</taxon>
    </lineage>
</organism>
<dbReference type="GO" id="GO:0016779">
    <property type="term" value="F:nucleotidyltransferase activity"/>
    <property type="evidence" value="ECO:0007669"/>
    <property type="project" value="UniProtKB-KW"/>
</dbReference>
<dbReference type="EMBL" id="ASPP01006110">
    <property type="protein sequence ID" value="ETO29336.1"/>
    <property type="molecule type" value="Genomic_DNA"/>
</dbReference>
<dbReference type="OMA" id="AQICSGK"/>
<accession>X6NTN3</accession>
<evidence type="ECO:0000259" key="3">
    <source>
        <dbReference type="Pfam" id="PF01467"/>
    </source>
</evidence>
<dbReference type="AlphaFoldDB" id="X6NTN3"/>
<keyword evidence="5" id="KW-1185">Reference proteome</keyword>